<feature type="region of interest" description="Disordered" evidence="1">
    <location>
        <begin position="128"/>
        <end position="149"/>
    </location>
</feature>
<evidence type="ECO:0000256" key="2">
    <source>
        <dbReference type="SAM" id="SignalP"/>
    </source>
</evidence>
<accession>A0ABW8CRI4</accession>
<evidence type="ECO:0000256" key="1">
    <source>
        <dbReference type="SAM" id="MobiDB-lite"/>
    </source>
</evidence>
<feature type="signal peptide" evidence="2">
    <location>
        <begin position="1"/>
        <end position="31"/>
    </location>
</feature>
<evidence type="ECO:0008006" key="5">
    <source>
        <dbReference type="Google" id="ProtNLM"/>
    </source>
</evidence>
<dbReference type="RefSeq" id="WP_399613920.1">
    <property type="nucleotide sequence ID" value="NZ_JBITYT010000005.1"/>
</dbReference>
<evidence type="ECO:0000313" key="4">
    <source>
        <dbReference type="Proteomes" id="UP001614391"/>
    </source>
</evidence>
<sequence length="149" mass="15597">MEGIGRTKPPGIGVPLAAALCAALLSGCGGAEEKPDLADQDRFLGRYVTLLNASDESGPADLLRGHPNGGGDARARIAAYGGQDWDVTWQRTSEFPDVRSVRLTGTSGDLKRPVAVVETVDREDGHWSLTPLDGVVPKPPGAADATRPK</sequence>
<feature type="chain" id="PRO_5045695419" description="Lipoprotein" evidence="2">
    <location>
        <begin position="32"/>
        <end position="149"/>
    </location>
</feature>
<comment type="caution">
    <text evidence="3">The sequence shown here is derived from an EMBL/GenBank/DDBJ whole genome shotgun (WGS) entry which is preliminary data.</text>
</comment>
<protein>
    <recommendedName>
        <fullName evidence="5">Lipoprotein</fullName>
    </recommendedName>
</protein>
<keyword evidence="2" id="KW-0732">Signal</keyword>
<keyword evidence="4" id="KW-1185">Reference proteome</keyword>
<dbReference type="PROSITE" id="PS51257">
    <property type="entry name" value="PROKAR_LIPOPROTEIN"/>
    <property type="match status" value="1"/>
</dbReference>
<evidence type="ECO:0000313" key="3">
    <source>
        <dbReference type="EMBL" id="MFI9120173.1"/>
    </source>
</evidence>
<organism evidence="3 4">
    <name type="scientific">Streptomyces bikiniensis</name>
    <dbReference type="NCBI Taxonomy" id="1896"/>
    <lineage>
        <taxon>Bacteria</taxon>
        <taxon>Bacillati</taxon>
        <taxon>Actinomycetota</taxon>
        <taxon>Actinomycetes</taxon>
        <taxon>Kitasatosporales</taxon>
        <taxon>Streptomycetaceae</taxon>
        <taxon>Streptomyces</taxon>
    </lineage>
</organism>
<dbReference type="Proteomes" id="UP001614391">
    <property type="component" value="Unassembled WGS sequence"/>
</dbReference>
<proteinExistence type="predicted"/>
<reference evidence="3 4" key="1">
    <citation type="submission" date="2024-10" db="EMBL/GenBank/DDBJ databases">
        <title>The Natural Products Discovery Center: Release of the First 8490 Sequenced Strains for Exploring Actinobacteria Biosynthetic Diversity.</title>
        <authorList>
            <person name="Kalkreuter E."/>
            <person name="Kautsar S.A."/>
            <person name="Yang D."/>
            <person name="Bader C.D."/>
            <person name="Teijaro C.N."/>
            <person name="Fluegel L."/>
            <person name="Davis C.M."/>
            <person name="Simpson J.R."/>
            <person name="Lauterbach L."/>
            <person name="Steele A.D."/>
            <person name="Gui C."/>
            <person name="Meng S."/>
            <person name="Li G."/>
            <person name="Viehrig K."/>
            <person name="Ye F."/>
            <person name="Su P."/>
            <person name="Kiefer A.F."/>
            <person name="Nichols A."/>
            <person name="Cepeda A.J."/>
            <person name="Yan W."/>
            <person name="Fan B."/>
            <person name="Jiang Y."/>
            <person name="Adhikari A."/>
            <person name="Zheng C.-J."/>
            <person name="Schuster L."/>
            <person name="Cowan T.M."/>
            <person name="Smanski M.J."/>
            <person name="Chevrette M.G."/>
            <person name="De Carvalho L.P.S."/>
            <person name="Shen B."/>
        </authorList>
    </citation>
    <scope>NUCLEOTIDE SEQUENCE [LARGE SCALE GENOMIC DNA]</scope>
    <source>
        <strain evidence="3 4">NPDC053346</strain>
    </source>
</reference>
<gene>
    <name evidence="3" type="ORF">ACIGW0_12375</name>
</gene>
<dbReference type="EMBL" id="JBITYT010000005">
    <property type="protein sequence ID" value="MFI9120173.1"/>
    <property type="molecule type" value="Genomic_DNA"/>
</dbReference>
<name>A0ABW8CRI4_STRBI</name>